<dbReference type="RefSeq" id="WP_356760146.1">
    <property type="nucleotide sequence ID" value="NZ_JBHMAR010000055.1"/>
</dbReference>
<protein>
    <recommendedName>
        <fullName evidence="3">Phosphopantetheinyl transferase</fullName>
    </recommendedName>
</protein>
<gene>
    <name evidence="1" type="ORF">ACFFRO_26755</name>
</gene>
<accession>A0ABV5VLH4</accession>
<evidence type="ECO:0000313" key="2">
    <source>
        <dbReference type="Proteomes" id="UP001589703"/>
    </source>
</evidence>
<organism evidence="1 2">
    <name type="scientific">Streptomyces thermocoprophilus</name>
    <dbReference type="NCBI Taxonomy" id="78356"/>
    <lineage>
        <taxon>Bacteria</taxon>
        <taxon>Bacillati</taxon>
        <taxon>Actinomycetota</taxon>
        <taxon>Actinomycetes</taxon>
        <taxon>Kitasatosporales</taxon>
        <taxon>Streptomycetaceae</taxon>
        <taxon>Streptomyces</taxon>
    </lineage>
</organism>
<dbReference type="Proteomes" id="UP001589703">
    <property type="component" value="Unassembled WGS sequence"/>
</dbReference>
<name>A0ABV5VLH4_9ACTN</name>
<comment type="caution">
    <text evidence="1">The sequence shown here is derived from an EMBL/GenBank/DDBJ whole genome shotgun (WGS) entry which is preliminary data.</text>
</comment>
<reference evidence="1 2" key="1">
    <citation type="submission" date="2024-09" db="EMBL/GenBank/DDBJ databases">
        <authorList>
            <person name="Sun Q."/>
            <person name="Mori K."/>
        </authorList>
    </citation>
    <scope>NUCLEOTIDE SEQUENCE [LARGE SCALE GENOMIC DNA]</scope>
    <source>
        <strain evidence="1 2">JCM 10918</strain>
    </source>
</reference>
<evidence type="ECO:0000313" key="1">
    <source>
        <dbReference type="EMBL" id="MFB9738681.1"/>
    </source>
</evidence>
<evidence type="ECO:0008006" key="3">
    <source>
        <dbReference type="Google" id="ProtNLM"/>
    </source>
</evidence>
<proteinExistence type="predicted"/>
<dbReference type="EMBL" id="JBHMAR010000055">
    <property type="protein sequence ID" value="MFB9738681.1"/>
    <property type="molecule type" value="Genomic_DNA"/>
</dbReference>
<keyword evidence="2" id="KW-1185">Reference proteome</keyword>
<sequence>MSRSGRSLIIDAVRVVHGLDITARDLARDADKRWSVPELGLSVSVAHCARYSAVALSGAGAVGVDLQDERDRPAAMRWLGELLGLDGPATIRDFTECEALIKASHITKETFAGVRLPVWRPGWRATDVRPYQVRSDRIAPDLHLAVVTGRPAPVRWWWRPGRAAPATPTDALNLEAA</sequence>